<evidence type="ECO:0000256" key="6">
    <source>
        <dbReference type="ARBA" id="ARBA00022777"/>
    </source>
</evidence>
<gene>
    <name evidence="14" type="ORF">GUJ93_ZPchr0010g8393</name>
</gene>
<feature type="domain" description="Protein kinase" evidence="13">
    <location>
        <begin position="287"/>
        <end position="468"/>
    </location>
</feature>
<protein>
    <recommendedName>
        <fullName evidence="13">Protein kinase domain-containing protein</fullName>
    </recommendedName>
</protein>
<comment type="similarity">
    <text evidence="9">Belongs to the protein kinase superfamily.</text>
</comment>
<dbReference type="SMART" id="SM00220">
    <property type="entry name" value="S_TKc"/>
    <property type="match status" value="1"/>
</dbReference>
<dbReference type="PROSITE" id="PS00107">
    <property type="entry name" value="PROTEIN_KINASE_ATP"/>
    <property type="match status" value="1"/>
</dbReference>
<evidence type="ECO:0000256" key="12">
    <source>
        <dbReference type="SAM" id="SignalP"/>
    </source>
</evidence>
<dbReference type="InterPro" id="IPR001245">
    <property type="entry name" value="Ser-Thr/Tyr_kinase_cat_dom"/>
</dbReference>
<keyword evidence="2 9" id="KW-0723">Serine/threonine-protein kinase</keyword>
<dbReference type="InterPro" id="IPR000719">
    <property type="entry name" value="Prot_kinase_dom"/>
</dbReference>
<keyword evidence="4 12" id="KW-0732">Signal</keyword>
<dbReference type="PROSITE" id="PS50011">
    <property type="entry name" value="PROTEIN_KINASE_DOM"/>
    <property type="match status" value="1"/>
</dbReference>
<feature type="binding site" evidence="8">
    <location>
        <position position="315"/>
    </location>
    <ligand>
        <name>ATP</name>
        <dbReference type="ChEBI" id="CHEBI:30616"/>
    </ligand>
</feature>
<feature type="signal peptide" evidence="12">
    <location>
        <begin position="1"/>
        <end position="25"/>
    </location>
</feature>
<evidence type="ECO:0000256" key="3">
    <source>
        <dbReference type="ARBA" id="ARBA00022679"/>
    </source>
</evidence>
<evidence type="ECO:0000313" key="15">
    <source>
        <dbReference type="Proteomes" id="UP000729402"/>
    </source>
</evidence>
<dbReference type="OrthoDB" id="688451at2759"/>
<evidence type="ECO:0000256" key="2">
    <source>
        <dbReference type="ARBA" id="ARBA00022527"/>
    </source>
</evidence>
<evidence type="ECO:0000256" key="9">
    <source>
        <dbReference type="RuleBase" id="RU000304"/>
    </source>
</evidence>
<dbReference type="GO" id="GO:0016020">
    <property type="term" value="C:membrane"/>
    <property type="evidence" value="ECO:0007669"/>
    <property type="project" value="UniProtKB-SubCell"/>
</dbReference>
<comment type="subcellular location">
    <subcellularLocation>
        <location evidence="1">Membrane</location>
        <topology evidence="1">Single-pass membrane protein</topology>
    </subcellularLocation>
</comment>
<keyword evidence="5 8" id="KW-0547">Nucleotide-binding</keyword>
<dbReference type="FunFam" id="3.30.200.20:FF:000214">
    <property type="entry name" value="WAK1-OsWAK receptor-like cytoplasmic kinase (OsWAK-RLCK)"/>
    <property type="match status" value="1"/>
</dbReference>
<name>A0A8J5WCB6_ZIZPA</name>
<dbReference type="PANTHER" id="PTHR46008">
    <property type="entry name" value="LEAF RUST 10 DISEASE-RESISTANCE LOCUS RECEPTOR-LIKE PROTEIN KINASE-LIKE 1.4"/>
    <property type="match status" value="1"/>
</dbReference>
<evidence type="ECO:0000256" key="5">
    <source>
        <dbReference type="ARBA" id="ARBA00022741"/>
    </source>
</evidence>
<dbReference type="GO" id="GO:0005524">
    <property type="term" value="F:ATP binding"/>
    <property type="evidence" value="ECO:0007669"/>
    <property type="project" value="UniProtKB-UniRule"/>
</dbReference>
<dbReference type="GO" id="GO:0030247">
    <property type="term" value="F:polysaccharide binding"/>
    <property type="evidence" value="ECO:0007669"/>
    <property type="project" value="InterPro"/>
</dbReference>
<feature type="compositionally biased region" description="Polar residues" evidence="10">
    <location>
        <begin position="458"/>
        <end position="468"/>
    </location>
</feature>
<keyword evidence="11" id="KW-0812">Transmembrane</keyword>
<keyword evidence="11" id="KW-1133">Transmembrane helix</keyword>
<keyword evidence="6" id="KW-0418">Kinase</keyword>
<keyword evidence="3" id="KW-0808">Transferase</keyword>
<reference evidence="14" key="1">
    <citation type="journal article" date="2021" name="bioRxiv">
        <title>Whole Genome Assembly and Annotation of Northern Wild Rice, Zizania palustris L., Supports a Whole Genome Duplication in the Zizania Genus.</title>
        <authorList>
            <person name="Haas M."/>
            <person name="Kono T."/>
            <person name="Macchietto M."/>
            <person name="Millas R."/>
            <person name="McGilp L."/>
            <person name="Shao M."/>
            <person name="Duquette J."/>
            <person name="Hirsch C.N."/>
            <person name="Kimball J."/>
        </authorList>
    </citation>
    <scope>NUCLEOTIDE SEQUENCE</scope>
    <source>
        <tissue evidence="14">Fresh leaf tissue</tissue>
    </source>
</reference>
<feature type="transmembrane region" description="Helical" evidence="11">
    <location>
        <begin position="205"/>
        <end position="229"/>
    </location>
</feature>
<proteinExistence type="inferred from homology"/>
<comment type="caution">
    <text evidence="14">The sequence shown here is derived from an EMBL/GenBank/DDBJ whole genome shotgun (WGS) entry which is preliminary data.</text>
</comment>
<evidence type="ECO:0000259" key="13">
    <source>
        <dbReference type="PROSITE" id="PS50011"/>
    </source>
</evidence>
<dbReference type="InterPro" id="IPR025287">
    <property type="entry name" value="WAK_GUB"/>
</dbReference>
<accession>A0A8J5WCB6</accession>
<dbReference type="InterPro" id="IPR008271">
    <property type="entry name" value="Ser/Thr_kinase_AS"/>
</dbReference>
<sequence>MYYLHLLQPLTLIILLLSSVPSSAPQSDAYFRYMNCAPVPYQCGSVRFDVDYPFSVTGAGLTRPDYCSYPGYRLFCTDDKLVIYTDNSIAFQVTGVDYGNMLLAVIDQNLAPAAAGRCPQRYRNTTIDESKFIYTDRDQFLTVYVNCTANSSSLPLLYDLLSCFSGGSSSYYRLDASVAPPDVLASCTHAARLSLCRSKISRKRAIALATSVTAGVLFLLLVVVSFLYIRKRRQYKMASSSSRLLKYTISGGTPRSMGSGDMESISFHSLQTHHFAYEELEEATDGFSDAMELGDGGFGTVYKGQLRDGRVVAVKRLYNNSCRRVVQFVNEAAILSRLRHPNLVLFYGCTSSRSRELLLVYEFVPNGTVADHLHGHRAPERALAWPVRLNIAVEAAAALAYLHAVEPQIVHRDVKTSNILLDANFHVKVADFGLSRLFPLDVTHVSTAPQGSRERQDTWIQSTTSATS</sequence>
<evidence type="ECO:0000256" key="11">
    <source>
        <dbReference type="SAM" id="Phobius"/>
    </source>
</evidence>
<dbReference type="InterPro" id="IPR017441">
    <property type="entry name" value="Protein_kinase_ATP_BS"/>
</dbReference>
<dbReference type="GO" id="GO:0004674">
    <property type="term" value="F:protein serine/threonine kinase activity"/>
    <property type="evidence" value="ECO:0007669"/>
    <property type="project" value="UniProtKB-KW"/>
</dbReference>
<dbReference type="Pfam" id="PF07714">
    <property type="entry name" value="PK_Tyr_Ser-Thr"/>
    <property type="match status" value="1"/>
</dbReference>
<reference evidence="14" key="2">
    <citation type="submission" date="2021-02" db="EMBL/GenBank/DDBJ databases">
        <authorList>
            <person name="Kimball J.A."/>
            <person name="Haas M.W."/>
            <person name="Macchietto M."/>
            <person name="Kono T."/>
            <person name="Duquette J."/>
            <person name="Shao M."/>
        </authorList>
    </citation>
    <scope>NUCLEOTIDE SEQUENCE</scope>
    <source>
        <tissue evidence="14">Fresh leaf tissue</tissue>
    </source>
</reference>
<dbReference type="PANTHER" id="PTHR46008:SF53">
    <property type="entry name" value="OS05G0550800 PROTEIN"/>
    <property type="match status" value="1"/>
</dbReference>
<evidence type="ECO:0000256" key="10">
    <source>
        <dbReference type="SAM" id="MobiDB-lite"/>
    </source>
</evidence>
<dbReference type="Proteomes" id="UP000729402">
    <property type="component" value="Unassembled WGS sequence"/>
</dbReference>
<organism evidence="14 15">
    <name type="scientific">Zizania palustris</name>
    <name type="common">Northern wild rice</name>
    <dbReference type="NCBI Taxonomy" id="103762"/>
    <lineage>
        <taxon>Eukaryota</taxon>
        <taxon>Viridiplantae</taxon>
        <taxon>Streptophyta</taxon>
        <taxon>Embryophyta</taxon>
        <taxon>Tracheophyta</taxon>
        <taxon>Spermatophyta</taxon>
        <taxon>Magnoliopsida</taxon>
        <taxon>Liliopsida</taxon>
        <taxon>Poales</taxon>
        <taxon>Poaceae</taxon>
        <taxon>BOP clade</taxon>
        <taxon>Oryzoideae</taxon>
        <taxon>Oryzeae</taxon>
        <taxon>Zizaniinae</taxon>
        <taxon>Zizania</taxon>
    </lineage>
</organism>
<evidence type="ECO:0000256" key="1">
    <source>
        <dbReference type="ARBA" id="ARBA00004167"/>
    </source>
</evidence>
<feature type="chain" id="PRO_5035322401" description="Protein kinase domain-containing protein" evidence="12">
    <location>
        <begin position="26"/>
        <end position="468"/>
    </location>
</feature>
<feature type="region of interest" description="Disordered" evidence="10">
    <location>
        <begin position="449"/>
        <end position="468"/>
    </location>
</feature>
<keyword evidence="15" id="KW-1185">Reference proteome</keyword>
<dbReference type="PROSITE" id="PS00108">
    <property type="entry name" value="PROTEIN_KINASE_ST"/>
    <property type="match status" value="1"/>
</dbReference>
<evidence type="ECO:0000256" key="4">
    <source>
        <dbReference type="ARBA" id="ARBA00022729"/>
    </source>
</evidence>
<dbReference type="EMBL" id="JAAALK010000082">
    <property type="protein sequence ID" value="KAG8086304.1"/>
    <property type="molecule type" value="Genomic_DNA"/>
</dbReference>
<evidence type="ECO:0000256" key="8">
    <source>
        <dbReference type="PROSITE-ProRule" id="PRU10141"/>
    </source>
</evidence>
<keyword evidence="7 8" id="KW-0067">ATP-binding</keyword>
<evidence type="ECO:0000313" key="14">
    <source>
        <dbReference type="EMBL" id="KAG8086304.1"/>
    </source>
</evidence>
<keyword evidence="11" id="KW-0472">Membrane</keyword>
<evidence type="ECO:0000256" key="7">
    <source>
        <dbReference type="ARBA" id="ARBA00022840"/>
    </source>
</evidence>
<dbReference type="Pfam" id="PF13947">
    <property type="entry name" value="GUB_WAK_bind"/>
    <property type="match status" value="1"/>
</dbReference>
<dbReference type="AlphaFoldDB" id="A0A8J5WCB6"/>